<evidence type="ECO:0000313" key="2">
    <source>
        <dbReference type="Proteomes" id="UP000282837"/>
    </source>
</evidence>
<dbReference type="OrthoDB" id="90759at2"/>
<dbReference type="InterPro" id="IPR006521">
    <property type="entry name" value="Tail_protein_I"/>
</dbReference>
<reference evidence="1 2" key="1">
    <citation type="submission" date="2019-01" db="EMBL/GenBank/DDBJ databases">
        <authorList>
            <person name="Chen W.-M."/>
        </authorList>
    </citation>
    <scope>NUCLEOTIDE SEQUENCE [LARGE SCALE GENOMIC DNA]</scope>
    <source>
        <strain evidence="1 2">FSY-9</strain>
    </source>
</reference>
<dbReference type="AlphaFoldDB" id="A0A3S2Y7C0"/>
<organism evidence="1 2">
    <name type="scientific">Novosphingobium umbonatum</name>
    <dbReference type="NCBI Taxonomy" id="1908524"/>
    <lineage>
        <taxon>Bacteria</taxon>
        <taxon>Pseudomonadati</taxon>
        <taxon>Pseudomonadota</taxon>
        <taxon>Alphaproteobacteria</taxon>
        <taxon>Sphingomonadales</taxon>
        <taxon>Sphingomonadaceae</taxon>
        <taxon>Novosphingobium</taxon>
    </lineage>
</organism>
<accession>A0A3S2Y7C0</accession>
<name>A0A3S2Y7C0_9SPHN</name>
<keyword evidence="2" id="KW-1185">Reference proteome</keyword>
<sequence>MAPASPSRWRAVANSLLPPNVTPLENAVGLVLARISDVPRPLEALWSATDCPLVALPWLGWGLSVDVWRLNWTEAQKRDAVATAIPEARRKGTVGAVRRVMAVYDSRLSLKRWWEYGGVPHTFTVTLPLDNSGGARSTARFARELHEDITRVKPARSHFQLRQSLAAVVALPFVVAAHPYRMDRLRAVAVQPLDELFLTETGEPLLAEDGTLLEIE</sequence>
<evidence type="ECO:0000313" key="1">
    <source>
        <dbReference type="EMBL" id="RVU03930.1"/>
    </source>
</evidence>
<dbReference type="Proteomes" id="UP000282837">
    <property type="component" value="Unassembled WGS sequence"/>
</dbReference>
<protein>
    <submittedName>
        <fullName evidence="1">Phage tail protein I</fullName>
    </submittedName>
</protein>
<proteinExistence type="predicted"/>
<gene>
    <name evidence="1" type="ORF">EOE18_13825</name>
</gene>
<comment type="caution">
    <text evidence="1">The sequence shown here is derived from an EMBL/GenBank/DDBJ whole genome shotgun (WGS) entry which is preliminary data.</text>
</comment>
<dbReference type="NCBIfam" id="TIGR01634">
    <property type="entry name" value="tail_P2_I"/>
    <property type="match status" value="1"/>
</dbReference>
<dbReference type="Pfam" id="PF09684">
    <property type="entry name" value="Tail_P2_I"/>
    <property type="match status" value="1"/>
</dbReference>
<dbReference type="EMBL" id="SACO01000011">
    <property type="protein sequence ID" value="RVU03930.1"/>
    <property type="molecule type" value="Genomic_DNA"/>
</dbReference>